<dbReference type="EMBL" id="CP060719">
    <property type="protein sequence ID" value="QNN70575.1"/>
    <property type="molecule type" value="Genomic_DNA"/>
</dbReference>
<protein>
    <submittedName>
        <fullName evidence="1">Uncharacterized protein</fullName>
    </submittedName>
</protein>
<sequence>MSISQQGLSVWDRHPWFGVGPRAYGECVFSRSDAELPGTSKVDAFCGVIARNENIWIERLAENGLPALAQAVFGIYSCACGLRSHARPVTRIRSSDGDLRP</sequence>
<dbReference type="Proteomes" id="UP000515804">
    <property type="component" value="Chromosome"/>
</dbReference>
<dbReference type="AlphaFoldDB" id="A0A7G9SRV0"/>
<dbReference type="RefSeq" id="WP_187553091.1">
    <property type="nucleotide sequence ID" value="NZ_CP060719.1"/>
</dbReference>
<accession>A0A7G9SRV0</accession>
<gene>
    <name evidence="1" type="ORF">H9L16_02825</name>
</gene>
<proteinExistence type="predicted"/>
<keyword evidence="2" id="KW-1185">Reference proteome</keyword>
<evidence type="ECO:0000313" key="1">
    <source>
        <dbReference type="EMBL" id="QNN70575.1"/>
    </source>
</evidence>
<evidence type="ECO:0000313" key="2">
    <source>
        <dbReference type="Proteomes" id="UP000515804"/>
    </source>
</evidence>
<name>A0A7G9SRV0_9GAMM</name>
<dbReference type="KEGG" id="tcn:H9L16_02825"/>
<reference evidence="1 2" key="1">
    <citation type="submission" date="2020-08" db="EMBL/GenBank/DDBJ databases">
        <title>Genome sequence of Thermomonas carbonis KCTC 42013T.</title>
        <authorList>
            <person name="Hyun D.-W."/>
            <person name="Bae J.-W."/>
        </authorList>
    </citation>
    <scope>NUCLEOTIDE SEQUENCE [LARGE SCALE GENOMIC DNA]</scope>
    <source>
        <strain evidence="1 2">KCTC 42013</strain>
    </source>
</reference>
<organism evidence="1 2">
    <name type="scientific">Thermomonas carbonis</name>
    <dbReference type="NCBI Taxonomy" id="1463158"/>
    <lineage>
        <taxon>Bacteria</taxon>
        <taxon>Pseudomonadati</taxon>
        <taxon>Pseudomonadota</taxon>
        <taxon>Gammaproteobacteria</taxon>
        <taxon>Lysobacterales</taxon>
        <taxon>Lysobacteraceae</taxon>
        <taxon>Thermomonas</taxon>
    </lineage>
</organism>